<evidence type="ECO:0000256" key="11">
    <source>
        <dbReference type="HAMAP-Rule" id="MF_00282"/>
    </source>
</evidence>
<feature type="binding site" evidence="11">
    <location>
        <position position="421"/>
    </location>
    <ligand>
        <name>Mg(2+)</name>
        <dbReference type="ChEBI" id="CHEBI:18420"/>
        <note>ligand shared with heterodimeric partner</note>
    </ligand>
</feature>
<keyword evidence="6 11" id="KW-0547">Nucleotide-binding</keyword>
<evidence type="ECO:0000259" key="12">
    <source>
        <dbReference type="PROSITE" id="PS50862"/>
    </source>
</evidence>
<evidence type="ECO:0000256" key="5">
    <source>
        <dbReference type="ARBA" id="ARBA00022723"/>
    </source>
</evidence>
<organism evidence="13 14">
    <name type="scientific">Candidatus Syntropharchaeum caldarium</name>
    <dbReference type="NCBI Taxonomy" id="1838285"/>
    <lineage>
        <taxon>Archaea</taxon>
        <taxon>Methanobacteriati</taxon>
        <taxon>Methanobacteriota</taxon>
        <taxon>Stenosarchaea group</taxon>
        <taxon>Methanomicrobia</taxon>
        <taxon>Methanosarcinales</taxon>
        <taxon>ANME-2 cluster</taxon>
        <taxon>Candidatus Syntropharchaeum</taxon>
    </lineage>
</organism>
<dbReference type="CDD" id="cd00496">
    <property type="entry name" value="PheRS_alpha_core"/>
    <property type="match status" value="1"/>
</dbReference>
<dbReference type="InterPro" id="IPR045864">
    <property type="entry name" value="aa-tRNA-synth_II/BPL/LPL"/>
</dbReference>
<feature type="binding site" evidence="11">
    <location>
        <position position="419"/>
    </location>
    <ligand>
        <name>L-phenylalanine</name>
        <dbReference type="ChEBI" id="CHEBI:58095"/>
    </ligand>
</feature>
<accession>A0A1F2P881</accession>
<evidence type="ECO:0000313" key="13">
    <source>
        <dbReference type="EMBL" id="OFV67448.1"/>
    </source>
</evidence>
<keyword evidence="5 11" id="KW-0479">Metal-binding</keyword>
<evidence type="ECO:0000256" key="1">
    <source>
        <dbReference type="ARBA" id="ARBA00004496"/>
    </source>
</evidence>
<feature type="domain" description="Aminoacyl-transfer RNA synthetases class-II family profile" evidence="12">
    <location>
        <begin position="241"/>
        <end position="491"/>
    </location>
</feature>
<evidence type="ECO:0000256" key="9">
    <source>
        <dbReference type="ARBA" id="ARBA00022917"/>
    </source>
</evidence>
<dbReference type="PANTHER" id="PTHR11538:SF40">
    <property type="entry name" value="PHENYLALANINE--TRNA LIGASE ALPHA SUBUNIT"/>
    <property type="match status" value="1"/>
</dbReference>
<dbReference type="PATRIC" id="fig|1838285.3.peg.1388"/>
<evidence type="ECO:0000256" key="6">
    <source>
        <dbReference type="ARBA" id="ARBA00022741"/>
    </source>
</evidence>
<dbReference type="NCBIfam" id="TIGR00468">
    <property type="entry name" value="pheS"/>
    <property type="match status" value="1"/>
</dbReference>
<dbReference type="GO" id="GO:0000049">
    <property type="term" value="F:tRNA binding"/>
    <property type="evidence" value="ECO:0007669"/>
    <property type="project" value="InterPro"/>
</dbReference>
<evidence type="ECO:0000256" key="7">
    <source>
        <dbReference type="ARBA" id="ARBA00022840"/>
    </source>
</evidence>
<proteinExistence type="inferred from homology"/>
<keyword evidence="3 11" id="KW-0963">Cytoplasm</keyword>
<keyword evidence="8 11" id="KW-0460">Magnesium</keyword>
<feature type="binding site" evidence="11">
    <location>
        <position position="444"/>
    </location>
    <ligand>
        <name>L-phenylalanine</name>
        <dbReference type="ChEBI" id="CHEBI:58095"/>
    </ligand>
</feature>
<dbReference type="AlphaFoldDB" id="A0A1F2P881"/>
<keyword evidence="10 11" id="KW-0030">Aminoacyl-tRNA synthetase</keyword>
<comment type="catalytic activity">
    <reaction evidence="11">
        <text>tRNA(Phe) + L-phenylalanine + ATP = L-phenylalanyl-tRNA(Phe) + AMP + diphosphate + H(+)</text>
        <dbReference type="Rhea" id="RHEA:19413"/>
        <dbReference type="Rhea" id="RHEA-COMP:9668"/>
        <dbReference type="Rhea" id="RHEA-COMP:9699"/>
        <dbReference type="ChEBI" id="CHEBI:15378"/>
        <dbReference type="ChEBI" id="CHEBI:30616"/>
        <dbReference type="ChEBI" id="CHEBI:33019"/>
        <dbReference type="ChEBI" id="CHEBI:58095"/>
        <dbReference type="ChEBI" id="CHEBI:78442"/>
        <dbReference type="ChEBI" id="CHEBI:78531"/>
        <dbReference type="ChEBI" id="CHEBI:456215"/>
        <dbReference type="EC" id="6.1.1.20"/>
    </reaction>
</comment>
<protein>
    <recommendedName>
        <fullName evidence="11">Phenylalanine--tRNA ligase alpha subunit</fullName>
        <ecNumber evidence="11">6.1.1.20</ecNumber>
    </recommendedName>
    <alternativeName>
        <fullName evidence="11">Phenylalanyl-tRNA synthetase alpha subunit</fullName>
        <shortName evidence="11">PheRS</shortName>
    </alternativeName>
</protein>
<feature type="binding site" evidence="11">
    <location>
        <position position="340"/>
    </location>
    <ligand>
        <name>L-phenylalanine</name>
        <dbReference type="ChEBI" id="CHEBI:58095"/>
    </ligand>
</feature>
<comment type="subunit">
    <text evidence="11">Tetramer of two alpha and two beta subunits.</text>
</comment>
<dbReference type="InterPro" id="IPR022917">
    <property type="entry name" value="Phe_tRNA_ligase_alpha_bac/arc"/>
</dbReference>
<evidence type="ECO:0000313" key="14">
    <source>
        <dbReference type="Proteomes" id="UP000186940"/>
    </source>
</evidence>
<dbReference type="PANTHER" id="PTHR11538">
    <property type="entry name" value="PHENYLALANYL-TRNA SYNTHETASE"/>
    <property type="match status" value="1"/>
</dbReference>
<dbReference type="EC" id="6.1.1.20" evidence="11"/>
<dbReference type="Gene3D" id="1.10.10.2320">
    <property type="match status" value="1"/>
</dbReference>
<feature type="binding site" evidence="11">
    <location>
        <begin position="379"/>
        <end position="381"/>
    </location>
    <ligand>
        <name>L-phenylalanine</name>
        <dbReference type="ChEBI" id="CHEBI:58095"/>
    </ligand>
</feature>
<dbReference type="InterPro" id="IPR004529">
    <property type="entry name" value="Phe-tRNA-synth_IIc_asu"/>
</dbReference>
<dbReference type="HAMAP" id="MF_00282">
    <property type="entry name" value="Phe_tRNA_synth_alpha2"/>
    <property type="match status" value="1"/>
</dbReference>
<keyword evidence="9 11" id="KW-0648">Protein biosynthesis</keyword>
<evidence type="ECO:0000256" key="8">
    <source>
        <dbReference type="ARBA" id="ARBA00022842"/>
    </source>
</evidence>
<dbReference type="InterPro" id="IPR006195">
    <property type="entry name" value="aa-tRNA-synth_II"/>
</dbReference>
<dbReference type="Pfam" id="PF01409">
    <property type="entry name" value="tRNA-synt_2d"/>
    <property type="match status" value="1"/>
</dbReference>
<dbReference type="InterPro" id="IPR002319">
    <property type="entry name" value="Phenylalanyl-tRNA_Synthase"/>
</dbReference>
<comment type="cofactor">
    <cofactor evidence="11">
        <name>Mg(2+)</name>
        <dbReference type="ChEBI" id="CHEBI:18420"/>
    </cofactor>
    <text evidence="11">Binds 2 magnesium ions per tetramer.</text>
</comment>
<dbReference type="GO" id="GO:0004826">
    <property type="term" value="F:phenylalanine-tRNA ligase activity"/>
    <property type="evidence" value="ECO:0007669"/>
    <property type="project" value="UniProtKB-UniRule"/>
</dbReference>
<dbReference type="NCBIfam" id="NF003210">
    <property type="entry name" value="PRK04172.1"/>
    <property type="match status" value="1"/>
</dbReference>
<dbReference type="STRING" id="1838285.SCAL_001366"/>
<sequence length="500" mass="57690">MADERLTSRERTILKIFIDSNSLFEDELLELSPLMREQTLRSVILLEEKGFLEVNEHKWDRYLLTEEGKLYLEKGLPERQILEYLLKEGSTPIKTIRDVFSPELAGIALGWLKKKKWAKIDKGVLVAEGDVEKGVDERILELINTADPTSDELTHAKSEIEILKNRGLIEIEPHRRRRISITAKGIAWAEQNRDLIEREVKEITRITPELIRNGGWRDGFILPYDISVSAKRIYPAKIHPYQRILDRIRRTFIEMGFVEIKGEIIQSSFWNFDALFQPQDHPAREMQDTFYLDLKAELPEKFVEKVKAVHENGGDTGSKGWGGVWQEEVAKQKVLRTHTTSITIKYLADHPEPPAKVFCIDRVYRRETMDATHTPEFEQLEGIVMDEGVSFANLLGCLSTFYHLMGFEDVRFRPGYFPYTEPSVEAEVYVEGRGWIELGGAGVFREEVTKPFGIDVPVLAWGLGISRLAMIILGLDDLRKLYHSDIRWLKETAVCEINKF</sequence>
<dbReference type="GO" id="GO:0000287">
    <property type="term" value="F:magnesium ion binding"/>
    <property type="evidence" value="ECO:0007669"/>
    <property type="project" value="UniProtKB-UniRule"/>
</dbReference>
<dbReference type="SUPFAM" id="SSF55681">
    <property type="entry name" value="Class II aaRS and biotin synthetases"/>
    <property type="match status" value="1"/>
</dbReference>
<comment type="similarity">
    <text evidence="2 11">Belongs to the class-II aminoacyl-tRNA synthetase family. Phe-tRNA synthetase alpha subunit type 2 subfamily.</text>
</comment>
<keyword evidence="14" id="KW-1185">Reference proteome</keyword>
<evidence type="ECO:0000256" key="10">
    <source>
        <dbReference type="ARBA" id="ARBA00023146"/>
    </source>
</evidence>
<comment type="caution">
    <text evidence="13">The sequence shown here is derived from an EMBL/GenBank/DDBJ whole genome shotgun (WGS) entry which is preliminary data.</text>
</comment>
<dbReference type="EMBL" id="LYOS01000004">
    <property type="protein sequence ID" value="OFV67448.1"/>
    <property type="molecule type" value="Genomic_DNA"/>
</dbReference>
<dbReference type="PROSITE" id="PS50862">
    <property type="entry name" value="AA_TRNA_LIGASE_II"/>
    <property type="match status" value="1"/>
</dbReference>
<dbReference type="FunFam" id="3.30.930.10:FF:000095">
    <property type="entry name" value="Phenylalanine--tRNA ligase alpha subunit"/>
    <property type="match status" value="1"/>
</dbReference>
<dbReference type="GO" id="GO:0005524">
    <property type="term" value="F:ATP binding"/>
    <property type="evidence" value="ECO:0007669"/>
    <property type="project" value="UniProtKB-UniRule"/>
</dbReference>
<dbReference type="Gene3D" id="3.30.1370.240">
    <property type="match status" value="1"/>
</dbReference>
<name>A0A1F2P881_9EURY</name>
<gene>
    <name evidence="11" type="primary">pheS</name>
    <name evidence="13" type="ORF">SCAL_001366</name>
</gene>
<keyword evidence="7 11" id="KW-0067">ATP-binding</keyword>
<dbReference type="Gene3D" id="3.30.930.10">
    <property type="entry name" value="Bira Bifunctional Protein, Domain 2"/>
    <property type="match status" value="1"/>
</dbReference>
<evidence type="ECO:0000256" key="4">
    <source>
        <dbReference type="ARBA" id="ARBA00022598"/>
    </source>
</evidence>
<dbReference type="GO" id="GO:0006432">
    <property type="term" value="P:phenylalanyl-tRNA aminoacylation"/>
    <property type="evidence" value="ECO:0007669"/>
    <property type="project" value="UniProtKB-UniRule"/>
</dbReference>
<dbReference type="GO" id="GO:0005737">
    <property type="term" value="C:cytoplasm"/>
    <property type="evidence" value="ECO:0007669"/>
    <property type="project" value="UniProtKB-SubCell"/>
</dbReference>
<evidence type="ECO:0000256" key="3">
    <source>
        <dbReference type="ARBA" id="ARBA00022490"/>
    </source>
</evidence>
<reference evidence="13" key="1">
    <citation type="submission" date="2016-05" db="EMBL/GenBank/DDBJ databases">
        <title>Microbial consortia oxidize butane by reversing methanogenesis.</title>
        <authorList>
            <person name="Laso-Perez R."/>
            <person name="Richter M."/>
            <person name="Wegener G."/>
            <person name="Musat F."/>
        </authorList>
    </citation>
    <scope>NUCLEOTIDE SEQUENCE [LARGE SCALE GENOMIC DNA]</scope>
    <source>
        <strain evidence="13">BOX2</strain>
    </source>
</reference>
<evidence type="ECO:0000256" key="2">
    <source>
        <dbReference type="ARBA" id="ARBA00006703"/>
    </source>
</evidence>
<dbReference type="Gene3D" id="1.10.10.2330">
    <property type="match status" value="1"/>
</dbReference>
<dbReference type="Proteomes" id="UP000186940">
    <property type="component" value="Unassembled WGS sequence"/>
</dbReference>
<keyword evidence="4 11" id="KW-0436">Ligase</keyword>
<comment type="subcellular location">
    <subcellularLocation>
        <location evidence="1 11">Cytoplasm</location>
    </subcellularLocation>
</comment>